<dbReference type="Proteomes" id="UP001054821">
    <property type="component" value="Chromosome 4"/>
</dbReference>
<dbReference type="PANTHER" id="PTHR31669:SF302">
    <property type="entry name" value="PROTEIN FAR1-RELATED SEQUENCE"/>
    <property type="match status" value="1"/>
</dbReference>
<keyword evidence="1" id="KW-0862">Zinc</keyword>
<dbReference type="GO" id="GO:0005634">
    <property type="term" value="C:nucleus"/>
    <property type="evidence" value="ECO:0007669"/>
    <property type="project" value="UniProtKB-SubCell"/>
</dbReference>
<comment type="function">
    <text evidence="1">Putative transcription activator involved in regulating light control of development.</text>
</comment>
<dbReference type="PANTHER" id="PTHR31669">
    <property type="entry name" value="PROTEIN FAR1-RELATED SEQUENCE 10-RELATED"/>
    <property type="match status" value="1"/>
</dbReference>
<keyword evidence="5" id="KW-1185">Reference proteome</keyword>
<dbReference type="GO" id="GO:0006355">
    <property type="term" value="P:regulation of DNA-templated transcription"/>
    <property type="evidence" value="ECO:0007669"/>
    <property type="project" value="UniProtKB-UniRule"/>
</dbReference>
<dbReference type="AlphaFoldDB" id="A0AAD4W1Z5"/>
<keyword evidence="1" id="KW-0863">Zinc-finger</keyword>
<evidence type="ECO:0000313" key="4">
    <source>
        <dbReference type="EMBL" id="KAI5335450.1"/>
    </source>
</evidence>
<keyword evidence="1" id="KW-0479">Metal-binding</keyword>
<evidence type="ECO:0000256" key="2">
    <source>
        <dbReference type="SAM" id="MobiDB-lite"/>
    </source>
</evidence>
<feature type="compositionally biased region" description="Polar residues" evidence="2">
    <location>
        <begin position="369"/>
        <end position="383"/>
    </location>
</feature>
<dbReference type="Pfam" id="PF10551">
    <property type="entry name" value="MULE"/>
    <property type="match status" value="1"/>
</dbReference>
<reference evidence="4 5" key="1">
    <citation type="journal article" date="2022" name="G3 (Bethesda)">
        <title>Whole-genome sequence and methylome profiling of the almond [Prunus dulcis (Mill.) D.A. Webb] cultivar 'Nonpareil'.</title>
        <authorList>
            <person name="D'Amico-Willman K.M."/>
            <person name="Ouma W.Z."/>
            <person name="Meulia T."/>
            <person name="Sideli G.M."/>
            <person name="Gradziel T.M."/>
            <person name="Fresnedo-Ramirez J."/>
        </authorList>
    </citation>
    <scope>NUCLEOTIDE SEQUENCE [LARGE SCALE GENOMIC DNA]</scope>
    <source>
        <strain evidence="4">Clone GOH B32 T37-40</strain>
    </source>
</reference>
<comment type="subcellular location">
    <subcellularLocation>
        <location evidence="1">Nucleus</location>
    </subcellularLocation>
</comment>
<comment type="caution">
    <text evidence="4">The sequence shown here is derived from an EMBL/GenBank/DDBJ whole genome shotgun (WGS) entry which is preliminary data.</text>
</comment>
<gene>
    <name evidence="4" type="ORF">L3X38_025583</name>
</gene>
<sequence length="433" mass="49456">MDKIGFIKKDMYNLEDATSRRAYGFYGDVVVFDTTFNTNRYDLTFAPMLGVNNHGQTIVLACAFLSKETESFVWMFEEFKKAMPGGEPKTIITDQDAAMAIAISIAFPTTFHRLCIWHITSKFSVKLPPDAYKEYWREFQKAIWDTDNKDEFDAKWNTVVTKAGLTDHPWLSSMFDLRESWVPAYARQFFAAGMSSSQRAEGSHGFFKQYISRRNSLMDFIIRFERALSHQREKELVADHVDAFEVAQCLLPMPMNKQMATLYTRTMFQKFEQELIQSTACFLELKTEDACKVVFNRWKKTAKSGLVSDANGNEIKDCADPGLLIKRSTMSRLASDVVEDALMSEEGCELLSETLKSLQVKLKLLKDGPSNNEVGGSSSQTQYMKDPKRVRCKGRSKGVTGAKKKVMKRGIRHCRECGHIRHDRRQCPALNTL</sequence>
<organism evidence="4 5">
    <name type="scientific">Prunus dulcis</name>
    <name type="common">Almond</name>
    <name type="synonym">Amygdalus dulcis</name>
    <dbReference type="NCBI Taxonomy" id="3755"/>
    <lineage>
        <taxon>Eukaryota</taxon>
        <taxon>Viridiplantae</taxon>
        <taxon>Streptophyta</taxon>
        <taxon>Embryophyta</taxon>
        <taxon>Tracheophyta</taxon>
        <taxon>Spermatophyta</taxon>
        <taxon>Magnoliopsida</taxon>
        <taxon>eudicotyledons</taxon>
        <taxon>Gunneridae</taxon>
        <taxon>Pentapetalae</taxon>
        <taxon>rosids</taxon>
        <taxon>fabids</taxon>
        <taxon>Rosales</taxon>
        <taxon>Rosaceae</taxon>
        <taxon>Amygdaloideae</taxon>
        <taxon>Amygdaleae</taxon>
        <taxon>Prunus</taxon>
    </lineage>
</organism>
<dbReference type="GO" id="GO:0008270">
    <property type="term" value="F:zinc ion binding"/>
    <property type="evidence" value="ECO:0007669"/>
    <property type="project" value="UniProtKB-UniRule"/>
</dbReference>
<evidence type="ECO:0000313" key="5">
    <source>
        <dbReference type="Proteomes" id="UP001054821"/>
    </source>
</evidence>
<proteinExistence type="inferred from homology"/>
<accession>A0AAD4W1Z5</accession>
<keyword evidence="1" id="KW-0539">Nucleus</keyword>
<evidence type="ECO:0000259" key="3">
    <source>
        <dbReference type="Pfam" id="PF10551"/>
    </source>
</evidence>
<dbReference type="InterPro" id="IPR031052">
    <property type="entry name" value="FHY3/FAR1"/>
</dbReference>
<feature type="compositionally biased region" description="Basic residues" evidence="2">
    <location>
        <begin position="388"/>
        <end position="405"/>
    </location>
</feature>
<evidence type="ECO:0000256" key="1">
    <source>
        <dbReference type="RuleBase" id="RU367018"/>
    </source>
</evidence>
<dbReference type="InterPro" id="IPR018289">
    <property type="entry name" value="MULE_transposase_dom"/>
</dbReference>
<dbReference type="EMBL" id="JAJFAZ020000004">
    <property type="protein sequence ID" value="KAI5335450.1"/>
    <property type="molecule type" value="Genomic_DNA"/>
</dbReference>
<feature type="domain" description="MULE transposase" evidence="3">
    <location>
        <begin position="29"/>
        <end position="121"/>
    </location>
</feature>
<name>A0AAD4W1Z5_PRUDU</name>
<comment type="similarity">
    <text evidence="1">Belongs to the FHY3/FAR1 family.</text>
</comment>
<feature type="region of interest" description="Disordered" evidence="2">
    <location>
        <begin position="369"/>
        <end position="405"/>
    </location>
</feature>
<protein>
    <recommendedName>
        <fullName evidence="1">Protein FAR1-RELATED SEQUENCE</fullName>
    </recommendedName>
</protein>